<reference evidence="8 9" key="1">
    <citation type="submission" date="2017-02" db="EMBL/GenBank/DDBJ databases">
        <authorList>
            <person name="Peterson S.W."/>
        </authorList>
    </citation>
    <scope>NUCLEOTIDE SEQUENCE [LARGE SCALE GENOMIC DNA]</scope>
    <source>
        <strain evidence="8 9">DSM 45154</strain>
    </source>
</reference>
<dbReference type="Gene3D" id="3.40.710.10">
    <property type="entry name" value="DD-peptidase/beta-lactamase superfamily"/>
    <property type="match status" value="1"/>
</dbReference>
<dbReference type="GO" id="GO:0005886">
    <property type="term" value="C:plasma membrane"/>
    <property type="evidence" value="ECO:0007669"/>
    <property type="project" value="TreeGrafter"/>
</dbReference>
<evidence type="ECO:0000259" key="5">
    <source>
        <dbReference type="Pfam" id="PF00905"/>
    </source>
</evidence>
<dbReference type="Pfam" id="PF00905">
    <property type="entry name" value="Transpeptidase"/>
    <property type="match status" value="1"/>
</dbReference>
<evidence type="ECO:0000256" key="1">
    <source>
        <dbReference type="ARBA" id="ARBA00004370"/>
    </source>
</evidence>
<protein>
    <submittedName>
        <fullName evidence="8">Cell division protein FtsI/penicillin-binding protein 2</fullName>
    </submittedName>
</protein>
<feature type="domain" description="NTF2-like N-terminal transpeptidase" evidence="7">
    <location>
        <begin position="31"/>
        <end position="139"/>
    </location>
</feature>
<evidence type="ECO:0000259" key="6">
    <source>
        <dbReference type="Pfam" id="PF03717"/>
    </source>
</evidence>
<organism evidence="8 9">
    <name type="scientific">Marinactinospora thermotolerans DSM 45154</name>
    <dbReference type="NCBI Taxonomy" id="1122192"/>
    <lineage>
        <taxon>Bacteria</taxon>
        <taxon>Bacillati</taxon>
        <taxon>Actinomycetota</taxon>
        <taxon>Actinomycetes</taxon>
        <taxon>Streptosporangiales</taxon>
        <taxon>Nocardiopsidaceae</taxon>
        <taxon>Marinactinospora</taxon>
    </lineage>
</organism>
<accession>A0A1T4QIA9</accession>
<dbReference type="GO" id="GO:0046677">
    <property type="term" value="P:response to antibiotic"/>
    <property type="evidence" value="ECO:0007669"/>
    <property type="project" value="InterPro"/>
</dbReference>
<dbReference type="PANTHER" id="PTHR30627:SF24">
    <property type="entry name" value="PENICILLIN-BINDING PROTEIN 4B"/>
    <property type="match status" value="1"/>
</dbReference>
<keyword evidence="8" id="KW-0131">Cell cycle</keyword>
<dbReference type="InterPro" id="IPR032710">
    <property type="entry name" value="NTF2-like_dom_sf"/>
</dbReference>
<dbReference type="Pfam" id="PF03717">
    <property type="entry name" value="PBP_dimer"/>
    <property type="match status" value="1"/>
</dbReference>
<keyword evidence="3" id="KW-0472">Membrane</keyword>
<feature type="chain" id="PRO_5038795220" evidence="4">
    <location>
        <begin position="24"/>
        <end position="654"/>
    </location>
</feature>
<evidence type="ECO:0000256" key="4">
    <source>
        <dbReference type="SAM" id="SignalP"/>
    </source>
</evidence>
<feature type="domain" description="Penicillin-binding protein transpeptidase" evidence="5">
    <location>
        <begin position="348"/>
        <end position="619"/>
    </location>
</feature>
<dbReference type="GO" id="GO:0071972">
    <property type="term" value="F:peptidoglycan L,D-transpeptidase activity"/>
    <property type="evidence" value="ECO:0007669"/>
    <property type="project" value="TreeGrafter"/>
</dbReference>
<dbReference type="Pfam" id="PF05223">
    <property type="entry name" value="MecA_N"/>
    <property type="match status" value="1"/>
</dbReference>
<dbReference type="InterPro" id="IPR036138">
    <property type="entry name" value="PBP_dimer_sf"/>
</dbReference>
<feature type="domain" description="Penicillin-binding protein dimerisation" evidence="6">
    <location>
        <begin position="148"/>
        <end position="311"/>
    </location>
</feature>
<evidence type="ECO:0000256" key="2">
    <source>
        <dbReference type="ARBA" id="ARBA00007171"/>
    </source>
</evidence>
<keyword evidence="8" id="KW-0132">Cell division</keyword>
<name>A0A1T4QIA9_9ACTN</name>
<dbReference type="Gene3D" id="3.90.1310.10">
    <property type="entry name" value="Penicillin-binding protein 2a (Domain 2)"/>
    <property type="match status" value="1"/>
</dbReference>
<dbReference type="PROSITE" id="PS51257">
    <property type="entry name" value="PROKAR_LIPOPROTEIN"/>
    <property type="match status" value="1"/>
</dbReference>
<dbReference type="SUPFAM" id="SSF56601">
    <property type="entry name" value="beta-lactamase/transpeptidase-like"/>
    <property type="match status" value="1"/>
</dbReference>
<dbReference type="GO" id="GO:0071555">
    <property type="term" value="P:cell wall organization"/>
    <property type="evidence" value="ECO:0007669"/>
    <property type="project" value="TreeGrafter"/>
</dbReference>
<dbReference type="OrthoDB" id="5241017at2"/>
<dbReference type="AlphaFoldDB" id="A0A1T4QIA9"/>
<dbReference type="InterPro" id="IPR012338">
    <property type="entry name" value="Beta-lactam/transpept-like"/>
</dbReference>
<dbReference type="SUPFAM" id="SSF54427">
    <property type="entry name" value="NTF2-like"/>
    <property type="match status" value="1"/>
</dbReference>
<dbReference type="SUPFAM" id="SSF56519">
    <property type="entry name" value="Penicillin binding protein dimerisation domain"/>
    <property type="match status" value="1"/>
</dbReference>
<dbReference type="InterPro" id="IPR007887">
    <property type="entry name" value="MecA_N"/>
</dbReference>
<proteinExistence type="inferred from homology"/>
<dbReference type="InterPro" id="IPR005311">
    <property type="entry name" value="PBP_dimer"/>
</dbReference>
<dbReference type="Gene3D" id="3.30.1390.30">
    <property type="entry name" value="Penicillin-binding protein 2a, domain 3"/>
    <property type="match status" value="1"/>
</dbReference>
<evidence type="ECO:0000256" key="3">
    <source>
        <dbReference type="ARBA" id="ARBA00023136"/>
    </source>
</evidence>
<gene>
    <name evidence="8" type="ORF">SAMN02745673_02245</name>
</gene>
<keyword evidence="4" id="KW-0732">Signal</keyword>
<evidence type="ECO:0000259" key="7">
    <source>
        <dbReference type="Pfam" id="PF05223"/>
    </source>
</evidence>
<dbReference type="GO" id="GO:0051301">
    <property type="term" value="P:cell division"/>
    <property type="evidence" value="ECO:0007669"/>
    <property type="project" value="UniProtKB-KW"/>
</dbReference>
<dbReference type="GO" id="GO:0008658">
    <property type="term" value="F:penicillin binding"/>
    <property type="evidence" value="ECO:0007669"/>
    <property type="project" value="InterPro"/>
</dbReference>
<comment type="similarity">
    <text evidence="2">Belongs to the transpeptidase family.</text>
</comment>
<sequence>MSPRHLRRFLAATVSAATVTVMAGCAAEPSPEVAVRTFLLDWQAGDYEAAARQTDGDVDSVAAALQQAHDQLDLAALRLGLGPISIDGDTATASFDVQADLGIGDPVWEYEGSMPLSRTSEGWAINWSPAVIHPRLAEGERLAITYDVPDRGQIYDRSEQPLVGETDVIAFGVRPARMDDMEGGIQDLAEILGEDPEPLLNRVRSAPPEEFQPLVLMRAQDVDPSLLSRATGIPGVETSELKMPLAPNMASAIVGEVAGTVEHKVSSRVSGPYQAGDTVGLGGLQSVYQQRLAGSATTKVVTLDEQGGETEVLHEWAGQESGSLTTTLDSDVQTAAEGALELLPGSAYLVALDARNGEILGAAGRPDEVDNVGAFTREYHPGEAFTIVSAAALLGSGAVSADQAVTCDAETTIGDRTFTNPGGASLMWGQPDLTRAFANACATTFAGLAAEADPEALNAAAADFGIGGDWQVPVPAYTGEFAPGGGEAGIAAAMVGADGVKVSPLTMATVAAAVAEGTWHAPRLVADEEGTEESPSVELDPAVVESLRAMMRSTVQEGSAAAANIGMVPVHGQVGFAEQEIDGEAGAVQWFVGYQGQVAFAVAVETDPANTYSFAVSAAADFLQRLPYGYVQDTTAQEGSAADAGGVPAVDPVY</sequence>
<dbReference type="STRING" id="1122192.SAMN02745673_02245"/>
<evidence type="ECO:0000313" key="8">
    <source>
        <dbReference type="EMBL" id="SKA03386.1"/>
    </source>
</evidence>
<dbReference type="EMBL" id="FUWS01000005">
    <property type="protein sequence ID" value="SKA03386.1"/>
    <property type="molecule type" value="Genomic_DNA"/>
</dbReference>
<dbReference type="InterPro" id="IPR050515">
    <property type="entry name" value="Beta-lactam/transpept"/>
</dbReference>
<keyword evidence="9" id="KW-1185">Reference proteome</keyword>
<comment type="subcellular location">
    <subcellularLocation>
        <location evidence="1">Membrane</location>
    </subcellularLocation>
</comment>
<evidence type="ECO:0000313" key="9">
    <source>
        <dbReference type="Proteomes" id="UP000190637"/>
    </source>
</evidence>
<dbReference type="Proteomes" id="UP000190637">
    <property type="component" value="Unassembled WGS sequence"/>
</dbReference>
<dbReference type="InterPro" id="IPR001460">
    <property type="entry name" value="PCN-bd_Tpept"/>
</dbReference>
<feature type="signal peptide" evidence="4">
    <location>
        <begin position="1"/>
        <end position="23"/>
    </location>
</feature>
<dbReference type="RefSeq" id="WP_078761576.1">
    <property type="nucleotide sequence ID" value="NZ_FUWS01000005.1"/>
</dbReference>
<dbReference type="PANTHER" id="PTHR30627">
    <property type="entry name" value="PEPTIDOGLYCAN D,D-TRANSPEPTIDASE"/>
    <property type="match status" value="1"/>
</dbReference>